<dbReference type="EMBL" id="WIXI01000022">
    <property type="protein sequence ID" value="MQY44705.1"/>
    <property type="molecule type" value="Genomic_DNA"/>
</dbReference>
<dbReference type="NCBIfam" id="TIGR03725">
    <property type="entry name" value="T6A_YeaZ"/>
    <property type="match status" value="1"/>
</dbReference>
<evidence type="ECO:0000313" key="2">
    <source>
        <dbReference type="EMBL" id="MQY44705.1"/>
    </source>
</evidence>
<protein>
    <submittedName>
        <fullName evidence="2">tRNA (Adenosine(37)-N6)-threonylcarbamoyltransferase complex dimerization subunit type 1 TsaB</fullName>
    </submittedName>
</protein>
<evidence type="ECO:0000259" key="1">
    <source>
        <dbReference type="Pfam" id="PF00814"/>
    </source>
</evidence>
<dbReference type="PANTHER" id="PTHR11735:SF11">
    <property type="entry name" value="TRNA THREONYLCARBAMOYLADENOSINE BIOSYNTHESIS PROTEIN TSAB"/>
    <property type="match status" value="1"/>
</dbReference>
<name>A0A6A8A1E2_9HYPH</name>
<dbReference type="PANTHER" id="PTHR11735">
    <property type="entry name" value="TRNA N6-ADENOSINE THREONYLCARBAMOYLTRANSFERASE"/>
    <property type="match status" value="1"/>
</dbReference>
<accession>A0A6A8A1E2</accession>
<dbReference type="SUPFAM" id="SSF53067">
    <property type="entry name" value="Actin-like ATPase domain"/>
    <property type="match status" value="1"/>
</dbReference>
<comment type="caution">
    <text evidence="2">The sequence shown here is derived from an EMBL/GenBank/DDBJ whole genome shotgun (WGS) entry which is preliminary data.</text>
</comment>
<sequence>MIVLALDTAGIDCSVALYDATADKILSVQTEMIGKGHAEKLMAQIEAALAEAGITLKDVGRIAVTIGPGSFTGIRVGVAAARGFALSLGIEAVGITTLETMAVHQLASAAGHPVIAAMDAKRGEIYAQPFGADGLPLEEAQALPPEAVTALATHHSATIFGTGAVAIAAAATGEISEPGIKTVPDRFDIATVAKLGATKPFGSAKPKPLYLRGPDAKPQIGFALARS</sequence>
<feature type="domain" description="Gcp-like" evidence="1">
    <location>
        <begin position="32"/>
        <end position="128"/>
    </location>
</feature>
<dbReference type="Pfam" id="PF00814">
    <property type="entry name" value="TsaD"/>
    <property type="match status" value="1"/>
</dbReference>
<dbReference type="Proteomes" id="UP000435138">
    <property type="component" value="Unassembled WGS sequence"/>
</dbReference>
<dbReference type="RefSeq" id="WP_153352256.1">
    <property type="nucleotide sequence ID" value="NZ_JAYKOO010000003.1"/>
</dbReference>
<dbReference type="GO" id="GO:0005829">
    <property type="term" value="C:cytosol"/>
    <property type="evidence" value="ECO:0007669"/>
    <property type="project" value="TreeGrafter"/>
</dbReference>
<reference evidence="2 3" key="1">
    <citation type="submission" date="2019-11" db="EMBL/GenBank/DDBJ databases">
        <title>Genome analysis of Rhizobacterium cereale a novel genus and species isolated from maize roots in North Spain.</title>
        <authorList>
            <person name="Menendez E."/>
            <person name="Flores-Felix J.D."/>
            <person name="Ramirez-Bahena M.-H."/>
            <person name="Igual J.M."/>
            <person name="Garcia-Fraile P."/>
            <person name="Peix A."/>
            <person name="Velazquez E."/>
        </authorList>
    </citation>
    <scope>NUCLEOTIDE SEQUENCE [LARGE SCALE GENOMIC DNA]</scope>
    <source>
        <strain evidence="2 3">RZME27</strain>
    </source>
</reference>
<proteinExistence type="predicted"/>
<keyword evidence="3" id="KW-1185">Reference proteome</keyword>
<keyword evidence="2" id="KW-0808">Transferase</keyword>
<gene>
    <name evidence="2" type="primary">tsaB</name>
    <name evidence="2" type="ORF">GAO09_01280</name>
</gene>
<dbReference type="CDD" id="cd24032">
    <property type="entry name" value="ASKHA_NBD_TsaB"/>
    <property type="match status" value="1"/>
</dbReference>
<dbReference type="GO" id="GO:0002949">
    <property type="term" value="P:tRNA threonylcarbamoyladenosine modification"/>
    <property type="evidence" value="ECO:0007669"/>
    <property type="project" value="InterPro"/>
</dbReference>
<dbReference type="InterPro" id="IPR000905">
    <property type="entry name" value="Gcp-like_dom"/>
</dbReference>
<organism evidence="2 3">
    <name type="scientific">Endobacterium cereale</name>
    <dbReference type="NCBI Taxonomy" id="2663029"/>
    <lineage>
        <taxon>Bacteria</taxon>
        <taxon>Pseudomonadati</taxon>
        <taxon>Pseudomonadota</taxon>
        <taxon>Alphaproteobacteria</taxon>
        <taxon>Hyphomicrobiales</taxon>
        <taxon>Rhizobiaceae</taxon>
        <taxon>Endobacterium</taxon>
    </lineage>
</organism>
<dbReference type="Gene3D" id="3.30.420.40">
    <property type="match status" value="2"/>
</dbReference>
<dbReference type="AlphaFoldDB" id="A0A6A8A1E2"/>
<dbReference type="GO" id="GO:0016740">
    <property type="term" value="F:transferase activity"/>
    <property type="evidence" value="ECO:0007669"/>
    <property type="project" value="UniProtKB-KW"/>
</dbReference>
<dbReference type="InterPro" id="IPR043129">
    <property type="entry name" value="ATPase_NBD"/>
</dbReference>
<evidence type="ECO:0000313" key="3">
    <source>
        <dbReference type="Proteomes" id="UP000435138"/>
    </source>
</evidence>
<dbReference type="InterPro" id="IPR022496">
    <property type="entry name" value="T6A_TsaB"/>
</dbReference>